<protein>
    <submittedName>
        <fullName evidence="2">Uncharacterized protein</fullName>
    </submittedName>
</protein>
<proteinExistence type="predicted"/>
<reference evidence="3" key="2">
    <citation type="journal article" date="2019" name="Mol. Plant Microbe Interact.">
        <title>Genome sequence resources for four phytopathogenic fungi from the Colletotrichum orbiculare species complex.</title>
        <authorList>
            <person name="Gan P."/>
            <person name="Tsushima A."/>
            <person name="Narusaka M."/>
            <person name="Narusaka Y."/>
            <person name="Takano Y."/>
            <person name="Kubo Y."/>
            <person name="Shirasu K."/>
        </authorList>
    </citation>
    <scope>GENOME REANNOTATION</scope>
    <source>
        <strain evidence="3">104-T / ATCC 96160 / CBS 514.97 / LARS 414 / MAFF 240422</strain>
    </source>
</reference>
<sequence length="108" mass="11967">MAPRRGTFVQALLQQYQTRLGSPFLDAKPRKLTHCNSFGHGGPLAYRDRTAHSLAALCRLWPQPLDGDRLAAQEEVKLNLVSKDGGGLKRVHLQKESEKETSPAFGTQ</sequence>
<evidence type="ECO:0000313" key="3">
    <source>
        <dbReference type="Proteomes" id="UP000014480"/>
    </source>
</evidence>
<accession>A0A484FZC8</accession>
<evidence type="ECO:0000256" key="1">
    <source>
        <dbReference type="SAM" id="MobiDB-lite"/>
    </source>
</evidence>
<dbReference type="Proteomes" id="UP000014480">
    <property type="component" value="Unassembled WGS sequence"/>
</dbReference>
<feature type="region of interest" description="Disordered" evidence="1">
    <location>
        <begin position="89"/>
        <end position="108"/>
    </location>
</feature>
<name>A0A484FZC8_COLOR</name>
<evidence type="ECO:0000313" key="2">
    <source>
        <dbReference type="EMBL" id="TDZ23035.1"/>
    </source>
</evidence>
<organism evidence="2 3">
    <name type="scientific">Colletotrichum orbiculare (strain 104-T / ATCC 96160 / CBS 514.97 / LARS 414 / MAFF 240422)</name>
    <name type="common">Cucumber anthracnose fungus</name>
    <name type="synonym">Colletotrichum lagenarium</name>
    <dbReference type="NCBI Taxonomy" id="1213857"/>
    <lineage>
        <taxon>Eukaryota</taxon>
        <taxon>Fungi</taxon>
        <taxon>Dikarya</taxon>
        <taxon>Ascomycota</taxon>
        <taxon>Pezizomycotina</taxon>
        <taxon>Sordariomycetes</taxon>
        <taxon>Hypocreomycetidae</taxon>
        <taxon>Glomerellales</taxon>
        <taxon>Glomerellaceae</taxon>
        <taxon>Colletotrichum</taxon>
        <taxon>Colletotrichum orbiculare species complex</taxon>
    </lineage>
</organism>
<gene>
    <name evidence="2" type="ORF">Cob_v003969</name>
</gene>
<keyword evidence="3" id="KW-1185">Reference proteome</keyword>
<reference evidence="3" key="1">
    <citation type="journal article" date="2013" name="New Phytol.">
        <title>Comparative genomic and transcriptomic analyses reveal the hemibiotrophic stage shift of Colletotrichum fungi.</title>
        <authorList>
            <person name="Gan P."/>
            <person name="Ikeda K."/>
            <person name="Irieda H."/>
            <person name="Narusaka M."/>
            <person name="O'Connell R.J."/>
            <person name="Narusaka Y."/>
            <person name="Takano Y."/>
            <person name="Kubo Y."/>
            <person name="Shirasu K."/>
        </authorList>
    </citation>
    <scope>NUCLEOTIDE SEQUENCE [LARGE SCALE GENOMIC DNA]</scope>
    <source>
        <strain evidence="3">104-T / ATCC 96160 / CBS 514.97 / LARS 414 / MAFF 240422</strain>
    </source>
</reference>
<dbReference type="EMBL" id="AMCV02000007">
    <property type="protein sequence ID" value="TDZ23035.1"/>
    <property type="molecule type" value="Genomic_DNA"/>
</dbReference>
<dbReference type="AlphaFoldDB" id="A0A484FZC8"/>
<comment type="caution">
    <text evidence="2">The sequence shown here is derived from an EMBL/GenBank/DDBJ whole genome shotgun (WGS) entry which is preliminary data.</text>
</comment>